<keyword evidence="8" id="KW-1185">Reference proteome</keyword>
<dbReference type="Pfam" id="PF14310">
    <property type="entry name" value="Fn3-like"/>
    <property type="match status" value="1"/>
</dbReference>
<dbReference type="STRING" id="1754192.A0A1Y1WUN6"/>
<sequence length="208" mass="23403">MLVLNTGGVVDLSGLESVQNILILSQLGVHTSKTLVDIINGTKYPSGKLTTTWTKFEDYQTIGDFGDQDDTNYKEGVYVGYRYFDTLNLDVLYPFGFGLGYTDFEYEIKSANLIGEEFEVEASIKNIGEFKGKEVLELYLSKTNTTLDEPYQVLVNFVKSKELSPMEEDTVILKFKLSDFASYDTTTATYILDQGTYILRLGNSSRNT</sequence>
<feature type="non-terminal residue" evidence="7">
    <location>
        <position position="208"/>
    </location>
</feature>
<dbReference type="InterPro" id="IPR050288">
    <property type="entry name" value="Cellulose_deg_GH3"/>
</dbReference>
<dbReference type="Gene3D" id="3.40.50.1700">
    <property type="entry name" value="Glycoside hydrolase family 3 C-terminal domain"/>
    <property type="match status" value="1"/>
</dbReference>
<evidence type="ECO:0000256" key="3">
    <source>
        <dbReference type="ARBA" id="ARBA00012744"/>
    </source>
</evidence>
<dbReference type="InterPro" id="IPR026891">
    <property type="entry name" value="Fn3-like"/>
</dbReference>
<accession>A0A1Y1WUN6</accession>
<dbReference type="SMART" id="SM01217">
    <property type="entry name" value="Fn3_like"/>
    <property type="match status" value="1"/>
</dbReference>
<evidence type="ECO:0000256" key="2">
    <source>
        <dbReference type="ARBA" id="ARBA00005336"/>
    </source>
</evidence>
<evidence type="ECO:0000313" key="7">
    <source>
        <dbReference type="EMBL" id="ORX77162.1"/>
    </source>
</evidence>
<name>A0A1Y1WUN6_9FUNG</name>
<feature type="domain" description="Fibronectin type III-like" evidence="6">
    <location>
        <begin position="134"/>
        <end position="205"/>
    </location>
</feature>
<dbReference type="EMBL" id="MCFG01000261">
    <property type="protein sequence ID" value="ORX77162.1"/>
    <property type="molecule type" value="Genomic_DNA"/>
</dbReference>
<reference evidence="7 8" key="1">
    <citation type="submission" date="2016-08" db="EMBL/GenBank/DDBJ databases">
        <title>A Parts List for Fungal Cellulosomes Revealed by Comparative Genomics.</title>
        <authorList>
            <consortium name="DOE Joint Genome Institute"/>
            <person name="Haitjema C.H."/>
            <person name="Gilmore S.P."/>
            <person name="Henske J.K."/>
            <person name="Solomon K.V."/>
            <person name="De Groot R."/>
            <person name="Kuo A."/>
            <person name="Mondo S.J."/>
            <person name="Salamov A.A."/>
            <person name="Labutti K."/>
            <person name="Zhao Z."/>
            <person name="Chiniquy J."/>
            <person name="Barry K."/>
            <person name="Brewer H.M."/>
            <person name="Purvine S.O."/>
            <person name="Wright A.T."/>
            <person name="Boxma B."/>
            <person name="Van Alen T."/>
            <person name="Hackstein J.H."/>
            <person name="Baker S.E."/>
            <person name="Grigoriev I.V."/>
            <person name="O'Malley M.A."/>
        </authorList>
    </citation>
    <scope>NUCLEOTIDE SEQUENCE [LARGE SCALE GENOMIC DNA]</scope>
    <source>
        <strain evidence="7 8">S4</strain>
    </source>
</reference>
<comment type="caution">
    <text evidence="7">The sequence shown here is derived from an EMBL/GenBank/DDBJ whole genome shotgun (WGS) entry which is preliminary data.</text>
</comment>
<evidence type="ECO:0000256" key="5">
    <source>
        <dbReference type="ARBA" id="ARBA00023295"/>
    </source>
</evidence>
<dbReference type="SUPFAM" id="SSF52279">
    <property type="entry name" value="Beta-D-glucan exohydrolase, C-terminal domain"/>
    <property type="match status" value="1"/>
</dbReference>
<dbReference type="GO" id="GO:0005975">
    <property type="term" value="P:carbohydrate metabolic process"/>
    <property type="evidence" value="ECO:0007669"/>
    <property type="project" value="InterPro"/>
</dbReference>
<keyword evidence="5" id="KW-0326">Glycosidase</keyword>
<dbReference type="EC" id="3.2.1.21" evidence="3"/>
<evidence type="ECO:0000313" key="8">
    <source>
        <dbReference type="Proteomes" id="UP000193944"/>
    </source>
</evidence>
<dbReference type="Proteomes" id="UP000193944">
    <property type="component" value="Unassembled WGS sequence"/>
</dbReference>
<evidence type="ECO:0000256" key="4">
    <source>
        <dbReference type="ARBA" id="ARBA00022801"/>
    </source>
</evidence>
<keyword evidence="4" id="KW-0378">Hydrolase</keyword>
<dbReference type="Pfam" id="PF01915">
    <property type="entry name" value="Glyco_hydro_3_C"/>
    <property type="match status" value="1"/>
</dbReference>
<reference evidence="7 8" key="2">
    <citation type="submission" date="2016-08" db="EMBL/GenBank/DDBJ databases">
        <title>Pervasive Adenine N6-methylation of Active Genes in Fungi.</title>
        <authorList>
            <consortium name="DOE Joint Genome Institute"/>
            <person name="Mondo S.J."/>
            <person name="Dannebaum R.O."/>
            <person name="Kuo R.C."/>
            <person name="Labutti K."/>
            <person name="Haridas S."/>
            <person name="Kuo A."/>
            <person name="Salamov A."/>
            <person name="Ahrendt S.R."/>
            <person name="Lipzen A."/>
            <person name="Sullivan W."/>
            <person name="Andreopoulos W.B."/>
            <person name="Clum A."/>
            <person name="Lindquist E."/>
            <person name="Daum C."/>
            <person name="Ramamoorthy G.K."/>
            <person name="Gryganskyi A."/>
            <person name="Culley D."/>
            <person name="Magnuson J.K."/>
            <person name="James T.Y."/>
            <person name="O'Malley M.A."/>
            <person name="Stajich J.E."/>
            <person name="Spatafora J.W."/>
            <person name="Visel A."/>
            <person name="Grigoriev I.V."/>
        </authorList>
    </citation>
    <scope>NUCLEOTIDE SEQUENCE [LARGE SCALE GENOMIC DNA]</scope>
    <source>
        <strain evidence="7 8">S4</strain>
    </source>
</reference>
<evidence type="ECO:0000256" key="1">
    <source>
        <dbReference type="ARBA" id="ARBA00000448"/>
    </source>
</evidence>
<dbReference type="OrthoDB" id="3036196at2759"/>
<dbReference type="AlphaFoldDB" id="A0A1Y1WUN6"/>
<evidence type="ECO:0000259" key="6">
    <source>
        <dbReference type="SMART" id="SM01217"/>
    </source>
</evidence>
<dbReference type="InterPro" id="IPR002772">
    <property type="entry name" value="Glyco_hydro_3_C"/>
</dbReference>
<dbReference type="PANTHER" id="PTHR42715:SF10">
    <property type="entry name" value="BETA-GLUCOSIDASE"/>
    <property type="match status" value="1"/>
</dbReference>
<dbReference type="InterPro" id="IPR036881">
    <property type="entry name" value="Glyco_hydro_3_C_sf"/>
</dbReference>
<proteinExistence type="inferred from homology"/>
<organism evidence="7 8">
    <name type="scientific">Anaeromyces robustus</name>
    <dbReference type="NCBI Taxonomy" id="1754192"/>
    <lineage>
        <taxon>Eukaryota</taxon>
        <taxon>Fungi</taxon>
        <taxon>Fungi incertae sedis</taxon>
        <taxon>Chytridiomycota</taxon>
        <taxon>Chytridiomycota incertae sedis</taxon>
        <taxon>Neocallimastigomycetes</taxon>
        <taxon>Neocallimastigales</taxon>
        <taxon>Neocallimastigaceae</taxon>
        <taxon>Anaeromyces</taxon>
    </lineage>
</organism>
<dbReference type="Gene3D" id="2.60.40.10">
    <property type="entry name" value="Immunoglobulins"/>
    <property type="match status" value="1"/>
</dbReference>
<protein>
    <recommendedName>
        <fullName evidence="3">beta-glucosidase</fullName>
        <ecNumber evidence="3">3.2.1.21</ecNumber>
    </recommendedName>
</protein>
<gene>
    <name evidence="7" type="ORF">BCR32DRAFT_208185</name>
</gene>
<dbReference type="PANTHER" id="PTHR42715">
    <property type="entry name" value="BETA-GLUCOSIDASE"/>
    <property type="match status" value="1"/>
</dbReference>
<comment type="similarity">
    <text evidence="2">Belongs to the glycosyl hydrolase 3 family.</text>
</comment>
<dbReference type="GO" id="GO:0008422">
    <property type="term" value="F:beta-glucosidase activity"/>
    <property type="evidence" value="ECO:0007669"/>
    <property type="project" value="UniProtKB-EC"/>
</dbReference>
<dbReference type="InterPro" id="IPR013783">
    <property type="entry name" value="Ig-like_fold"/>
</dbReference>
<comment type="catalytic activity">
    <reaction evidence="1">
        <text>Hydrolysis of terminal, non-reducing beta-D-glucosyl residues with release of beta-D-glucose.</text>
        <dbReference type="EC" id="3.2.1.21"/>
    </reaction>
</comment>